<dbReference type="GO" id="GO:0005507">
    <property type="term" value="F:copper ion binding"/>
    <property type="evidence" value="ECO:0007669"/>
    <property type="project" value="TreeGrafter"/>
</dbReference>
<protein>
    <recommendedName>
        <fullName evidence="2">PF03932 family protein CutC</fullName>
    </recommendedName>
</protein>
<reference evidence="3" key="1">
    <citation type="journal article" date="2014" name="Int. J. Syst. Evol. Microbiol.">
        <title>Complete genome sequence of Corynebacterium casei LMG S-19264T (=DSM 44701T), isolated from a smear-ripened cheese.</title>
        <authorList>
            <consortium name="US DOE Joint Genome Institute (JGI-PGF)"/>
            <person name="Walter F."/>
            <person name="Albersmeier A."/>
            <person name="Kalinowski J."/>
            <person name="Ruckert C."/>
        </authorList>
    </citation>
    <scope>NUCLEOTIDE SEQUENCE</scope>
    <source>
        <strain evidence="3">CGMCC 1.15454</strain>
    </source>
</reference>
<accession>A0A9W5U0E0</accession>
<proteinExistence type="inferred from homology"/>
<dbReference type="RefSeq" id="WP_188725631.1">
    <property type="nucleotide sequence ID" value="NZ_BMJD01000039.1"/>
</dbReference>
<dbReference type="PANTHER" id="PTHR12598">
    <property type="entry name" value="COPPER HOMEOSTASIS PROTEIN CUTC"/>
    <property type="match status" value="1"/>
</dbReference>
<comment type="similarity">
    <text evidence="1 2">Belongs to the CutC family.</text>
</comment>
<dbReference type="EMBL" id="BMJD01000039">
    <property type="protein sequence ID" value="GGB55194.1"/>
    <property type="molecule type" value="Genomic_DNA"/>
</dbReference>
<dbReference type="Gene3D" id="3.20.20.380">
    <property type="entry name" value="Copper homeostasis (CutC) domain"/>
    <property type="match status" value="1"/>
</dbReference>
<dbReference type="GO" id="GO:0005737">
    <property type="term" value="C:cytoplasm"/>
    <property type="evidence" value="ECO:0007669"/>
    <property type="project" value="UniProtKB-SubCell"/>
</dbReference>
<evidence type="ECO:0000256" key="2">
    <source>
        <dbReference type="HAMAP-Rule" id="MF_00795"/>
    </source>
</evidence>
<sequence length="230" mass="25361">MKIEIITLNAADTRQAAAFGADRVELVSAIHEGGLTPSYGTIKNVLSTSAIPVQIMIRPHSHGFVYDETDWKTMKEDISMIRTLGGNRIVFGCITDDGQIDEHLLNKVLEHAPDFDVTFHRAFDSLRSQLDGYRVLHKYKKNIKRILTSGGKPKAKDATLELKQLVALSNELEGPIILAGSGISSDNIGSIHKQIGTSEYHIGSGARLDGDFSKGIDRNKMDHIRRELAI</sequence>
<gene>
    <name evidence="2" type="primary">cutC</name>
    <name evidence="3" type="ORF">GCM10011409_36010</name>
</gene>
<reference evidence="3" key="2">
    <citation type="submission" date="2020-09" db="EMBL/GenBank/DDBJ databases">
        <authorList>
            <person name="Sun Q."/>
            <person name="Zhou Y."/>
        </authorList>
    </citation>
    <scope>NUCLEOTIDE SEQUENCE</scope>
    <source>
        <strain evidence="3">CGMCC 1.15454</strain>
    </source>
</reference>
<dbReference type="InterPro" id="IPR005627">
    <property type="entry name" value="CutC-like"/>
</dbReference>
<comment type="caution">
    <text evidence="2">Once thought to be involved in copper homeostasis, experiments in E.coli have shown this is not the case.</text>
</comment>
<comment type="subcellular location">
    <subcellularLocation>
        <location evidence="2">Cytoplasm</location>
    </subcellularLocation>
</comment>
<name>A0A9W5U0E0_9BACI</name>
<dbReference type="HAMAP" id="MF_00795">
    <property type="entry name" value="CutC"/>
    <property type="match status" value="1"/>
</dbReference>
<dbReference type="AlphaFoldDB" id="A0A9W5U0E0"/>
<keyword evidence="4" id="KW-1185">Reference proteome</keyword>
<comment type="caution">
    <text evidence="3">The sequence shown here is derived from an EMBL/GenBank/DDBJ whole genome shotgun (WGS) entry which is preliminary data.</text>
</comment>
<dbReference type="Proteomes" id="UP000621492">
    <property type="component" value="Unassembled WGS sequence"/>
</dbReference>
<dbReference type="SUPFAM" id="SSF110395">
    <property type="entry name" value="CutC-like"/>
    <property type="match status" value="1"/>
</dbReference>
<dbReference type="PANTHER" id="PTHR12598:SF0">
    <property type="entry name" value="COPPER HOMEOSTASIS PROTEIN CUTC HOMOLOG"/>
    <property type="match status" value="1"/>
</dbReference>
<evidence type="ECO:0000256" key="1">
    <source>
        <dbReference type="ARBA" id="ARBA00007768"/>
    </source>
</evidence>
<organism evidence="3 4">
    <name type="scientific">Lentibacillus populi</name>
    <dbReference type="NCBI Taxonomy" id="1827502"/>
    <lineage>
        <taxon>Bacteria</taxon>
        <taxon>Bacillati</taxon>
        <taxon>Bacillota</taxon>
        <taxon>Bacilli</taxon>
        <taxon>Bacillales</taxon>
        <taxon>Bacillaceae</taxon>
        <taxon>Lentibacillus</taxon>
    </lineage>
</organism>
<dbReference type="InterPro" id="IPR036822">
    <property type="entry name" value="CutC-like_dom_sf"/>
</dbReference>
<evidence type="ECO:0000313" key="3">
    <source>
        <dbReference type="EMBL" id="GGB55194.1"/>
    </source>
</evidence>
<keyword evidence="2" id="KW-0963">Cytoplasm</keyword>
<dbReference type="Pfam" id="PF03932">
    <property type="entry name" value="CutC"/>
    <property type="match status" value="1"/>
</dbReference>
<evidence type="ECO:0000313" key="4">
    <source>
        <dbReference type="Proteomes" id="UP000621492"/>
    </source>
</evidence>